<evidence type="ECO:0000256" key="1">
    <source>
        <dbReference type="SAM" id="MobiDB-lite"/>
    </source>
</evidence>
<dbReference type="AlphaFoldDB" id="A0A3P7LQF0"/>
<gene>
    <name evidence="3" type="ORF">DILT_LOCUS8039</name>
</gene>
<evidence type="ECO:0000259" key="2">
    <source>
        <dbReference type="Pfam" id="PF22628"/>
    </source>
</evidence>
<dbReference type="OrthoDB" id="6252503at2759"/>
<reference evidence="3 4" key="1">
    <citation type="submission" date="2018-11" db="EMBL/GenBank/DDBJ databases">
        <authorList>
            <consortium name="Pathogen Informatics"/>
        </authorList>
    </citation>
    <scope>NUCLEOTIDE SEQUENCE [LARGE SCALE GENOMIC DNA]</scope>
</reference>
<feature type="domain" description="Muscleblind-like CCCH zinc finger" evidence="2">
    <location>
        <begin position="110"/>
        <end position="133"/>
    </location>
</feature>
<feature type="region of interest" description="Disordered" evidence="1">
    <location>
        <begin position="181"/>
        <end position="207"/>
    </location>
</feature>
<protein>
    <recommendedName>
        <fullName evidence="2">Muscleblind-like CCCH zinc finger domain-containing protein</fullName>
    </recommendedName>
</protein>
<dbReference type="EMBL" id="UYRU01053337">
    <property type="protein sequence ID" value="VDN12208.1"/>
    <property type="molecule type" value="Genomic_DNA"/>
</dbReference>
<name>A0A3P7LQF0_DIBLA</name>
<evidence type="ECO:0000313" key="3">
    <source>
        <dbReference type="EMBL" id="VDN12208.1"/>
    </source>
</evidence>
<organism evidence="3 4">
    <name type="scientific">Dibothriocephalus latus</name>
    <name type="common">Fish tapeworm</name>
    <name type="synonym">Diphyllobothrium latum</name>
    <dbReference type="NCBI Taxonomy" id="60516"/>
    <lineage>
        <taxon>Eukaryota</taxon>
        <taxon>Metazoa</taxon>
        <taxon>Spiralia</taxon>
        <taxon>Lophotrochozoa</taxon>
        <taxon>Platyhelminthes</taxon>
        <taxon>Cestoda</taxon>
        <taxon>Eucestoda</taxon>
        <taxon>Diphyllobothriidea</taxon>
        <taxon>Diphyllobothriidae</taxon>
        <taxon>Dibothriocephalus</taxon>
    </lineage>
</organism>
<accession>A0A3P7LQF0</accession>
<dbReference type="Gene3D" id="3.30.1370.210">
    <property type="match status" value="1"/>
</dbReference>
<sequence length="236" mass="26679">MPEEKNGCVVGCQLAHIKPEDGVSVTAQGYTRVCFDSMGLLQVTARCWRLDSLFNLHVSLIEVSLIRFIGRGTSKAESLTLETWYSYANPVNRHLDLPVAYKVLRHYTSCSRPNCTYFHPPKHIRDQIIARRHAQYLREKQTREAEELLTAHPFSLLTQTPPQQENLFPNVHNLQETTNGLQLTAGSDPSVQHDAVPAQSDDASGRHVSVPLPTEFLSSDYRPERLPSELPLILRL</sequence>
<dbReference type="Proteomes" id="UP000281553">
    <property type="component" value="Unassembled WGS sequence"/>
</dbReference>
<dbReference type="InterPro" id="IPR054429">
    <property type="entry name" value="Znf-CCCH_Muscleblind-like"/>
</dbReference>
<keyword evidence="4" id="KW-1185">Reference proteome</keyword>
<feature type="compositionally biased region" description="Polar residues" evidence="1">
    <location>
        <begin position="181"/>
        <end position="190"/>
    </location>
</feature>
<dbReference type="Pfam" id="PF22628">
    <property type="entry name" value="zf-CCCH_10"/>
    <property type="match status" value="1"/>
</dbReference>
<evidence type="ECO:0000313" key="4">
    <source>
        <dbReference type="Proteomes" id="UP000281553"/>
    </source>
</evidence>
<proteinExistence type="predicted"/>